<keyword evidence="3" id="KW-0418">Kinase</keyword>
<evidence type="ECO:0000313" key="7">
    <source>
        <dbReference type="EMBL" id="AUX44444.1"/>
    </source>
</evidence>
<dbReference type="PANTHER" id="PTHR43289">
    <property type="entry name" value="MITOGEN-ACTIVATED PROTEIN KINASE KINASE KINASE 20-RELATED"/>
    <property type="match status" value="1"/>
</dbReference>
<protein>
    <recommendedName>
        <fullName evidence="6">Protein kinase domain-containing protein</fullName>
    </recommendedName>
</protein>
<dbReference type="GO" id="GO:0004674">
    <property type="term" value="F:protein serine/threonine kinase activity"/>
    <property type="evidence" value="ECO:0007669"/>
    <property type="project" value="TreeGrafter"/>
</dbReference>
<dbReference type="Proteomes" id="UP000238348">
    <property type="component" value="Chromosome"/>
</dbReference>
<feature type="compositionally biased region" description="Low complexity" evidence="5">
    <location>
        <begin position="516"/>
        <end position="525"/>
    </location>
</feature>
<dbReference type="EMBL" id="CP012673">
    <property type="protein sequence ID" value="AUX44444.1"/>
    <property type="molecule type" value="Genomic_DNA"/>
</dbReference>
<evidence type="ECO:0000256" key="2">
    <source>
        <dbReference type="ARBA" id="ARBA00022741"/>
    </source>
</evidence>
<dbReference type="CDD" id="cd14014">
    <property type="entry name" value="STKc_PknB_like"/>
    <property type="match status" value="1"/>
</dbReference>
<accession>A0A2L0EYR1</accession>
<evidence type="ECO:0000256" key="3">
    <source>
        <dbReference type="ARBA" id="ARBA00022777"/>
    </source>
</evidence>
<feature type="region of interest" description="Disordered" evidence="5">
    <location>
        <begin position="369"/>
        <end position="472"/>
    </location>
</feature>
<dbReference type="PROSITE" id="PS00108">
    <property type="entry name" value="PROTEIN_KINASE_ST"/>
    <property type="match status" value="1"/>
</dbReference>
<keyword evidence="2" id="KW-0547">Nucleotide-binding</keyword>
<sequence length="696" mass="72913">MQEGSSSLEKAVRSGPALYMAWNTSRMRLAAPPPAEPASGHDSANRLTAPRRPRHSHPPHPFCSPARCGSNRLVHLHPGVRVDRYTLIEPLGRGGQGAVWKVHDPLDGSLRALKLFFLGDLDAAAAERARREARAVAGASHPALVPCRALFEVPAEGLVGLVFDFVQGEALTGAAARMSLAQRGAALGQLAAALAHVHGLGLVHRDLKPANVLVTDAFWGAAGAPGGVRLIDFGIAARAGNPRPLTATGSVIGTVAYMSPELLAPGRWLPLREGFSRDVFAFGVLACELVCGAHPTGLAPDAPVEAFIDAYFAAEQGHRPWPPPAPDAFWAEVLRACLAIQPRQRPVSGAALLPRVEAAAAAARQVEAAAVRPRPGAPQHAAPSRASMTDTHLGPTELQVHPARASWTGPRPSDPHRTTPMPSPPSAAVRPSAPTFTPSPPSAGARRSAATPVSTSSTYAALARPRPEAQPPGKAARSALLVAVGLALGVAASAGAAMLAAREEPEPDEETPAILPAAPRSAAVRPDPPPPADPPRPLEVTPCCKKQGDCLAKGMTCQPAPCEDVPLPDRSWWLRLTGVARRPEGERGFSEDMAKTHPAAEACMRRTSTGEEICIPFTRDPHAPALPIARLPVTTGELVRGEIMIRVLEAGATLLDGRAAENRDWLKSGVLCQGMLLYVGEKASAPARLGVALDAE</sequence>
<dbReference type="AlphaFoldDB" id="A0A2L0EYR1"/>
<dbReference type="GO" id="GO:0005524">
    <property type="term" value="F:ATP binding"/>
    <property type="evidence" value="ECO:0007669"/>
    <property type="project" value="UniProtKB-KW"/>
</dbReference>
<evidence type="ECO:0000256" key="4">
    <source>
        <dbReference type="ARBA" id="ARBA00022840"/>
    </source>
</evidence>
<dbReference type="SMART" id="SM00220">
    <property type="entry name" value="S_TKc"/>
    <property type="match status" value="1"/>
</dbReference>
<feature type="region of interest" description="Disordered" evidence="5">
    <location>
        <begin position="30"/>
        <end position="64"/>
    </location>
</feature>
<dbReference type="InterPro" id="IPR000719">
    <property type="entry name" value="Prot_kinase_dom"/>
</dbReference>
<evidence type="ECO:0000259" key="6">
    <source>
        <dbReference type="PROSITE" id="PS50011"/>
    </source>
</evidence>
<name>A0A2L0EYR1_SORCE</name>
<evidence type="ECO:0000313" key="8">
    <source>
        <dbReference type="Proteomes" id="UP000238348"/>
    </source>
</evidence>
<keyword evidence="4" id="KW-0067">ATP-binding</keyword>
<dbReference type="InterPro" id="IPR011009">
    <property type="entry name" value="Kinase-like_dom_sf"/>
</dbReference>
<feature type="region of interest" description="Disordered" evidence="5">
    <location>
        <begin position="501"/>
        <end position="540"/>
    </location>
</feature>
<organism evidence="7 8">
    <name type="scientific">Sorangium cellulosum</name>
    <name type="common">Polyangium cellulosum</name>
    <dbReference type="NCBI Taxonomy" id="56"/>
    <lineage>
        <taxon>Bacteria</taxon>
        <taxon>Pseudomonadati</taxon>
        <taxon>Myxococcota</taxon>
        <taxon>Polyangia</taxon>
        <taxon>Polyangiales</taxon>
        <taxon>Polyangiaceae</taxon>
        <taxon>Sorangium</taxon>
    </lineage>
</organism>
<feature type="compositionally biased region" description="Pro residues" evidence="5">
    <location>
        <begin position="526"/>
        <end position="537"/>
    </location>
</feature>
<dbReference type="Pfam" id="PF00069">
    <property type="entry name" value="Pkinase"/>
    <property type="match status" value="1"/>
</dbReference>
<dbReference type="Gene3D" id="1.10.510.10">
    <property type="entry name" value="Transferase(Phosphotransferase) domain 1"/>
    <property type="match status" value="1"/>
</dbReference>
<evidence type="ECO:0000256" key="5">
    <source>
        <dbReference type="SAM" id="MobiDB-lite"/>
    </source>
</evidence>
<dbReference type="PROSITE" id="PS50011">
    <property type="entry name" value="PROTEIN_KINASE_DOM"/>
    <property type="match status" value="1"/>
</dbReference>
<feature type="compositionally biased region" description="Low complexity" evidence="5">
    <location>
        <begin position="426"/>
        <end position="452"/>
    </location>
</feature>
<keyword evidence="1" id="KW-0808">Transferase</keyword>
<dbReference type="PANTHER" id="PTHR43289:SF6">
    <property type="entry name" value="SERINE_THREONINE-PROTEIN KINASE NEKL-3"/>
    <property type="match status" value="1"/>
</dbReference>
<dbReference type="Gene3D" id="3.30.200.20">
    <property type="entry name" value="Phosphorylase Kinase, domain 1"/>
    <property type="match status" value="1"/>
</dbReference>
<dbReference type="InterPro" id="IPR008271">
    <property type="entry name" value="Ser/Thr_kinase_AS"/>
</dbReference>
<dbReference type="SUPFAM" id="SSF56112">
    <property type="entry name" value="Protein kinase-like (PK-like)"/>
    <property type="match status" value="1"/>
</dbReference>
<feature type="domain" description="Protein kinase" evidence="6">
    <location>
        <begin position="85"/>
        <end position="356"/>
    </location>
</feature>
<feature type="compositionally biased region" description="Basic residues" evidence="5">
    <location>
        <begin position="49"/>
        <end position="58"/>
    </location>
</feature>
<evidence type="ECO:0000256" key="1">
    <source>
        <dbReference type="ARBA" id="ARBA00022679"/>
    </source>
</evidence>
<proteinExistence type="predicted"/>
<gene>
    <name evidence="7" type="ORF">SOCE26_059080</name>
</gene>
<reference evidence="7 8" key="1">
    <citation type="submission" date="2015-09" db="EMBL/GenBank/DDBJ databases">
        <title>Sorangium comparison.</title>
        <authorList>
            <person name="Zaburannyi N."/>
            <person name="Bunk B."/>
            <person name="Overmann J."/>
            <person name="Mueller R."/>
        </authorList>
    </citation>
    <scope>NUCLEOTIDE SEQUENCE [LARGE SCALE GENOMIC DNA]</scope>
    <source>
        <strain evidence="7 8">So ce26</strain>
    </source>
</reference>